<keyword evidence="1" id="KW-0472">Membrane</keyword>
<reference evidence="2 3" key="1">
    <citation type="journal article" date="2012" name="Genome Biol. Evol.">
        <title>Nucleomorph genome sequence of the cryptophyte alga Chroomonas mesostigmatica CCMP1168 reveals lineage-specific gene loss and genome complexity.</title>
        <authorList>
            <person name="Moore C.E."/>
            <person name="Curtis B."/>
            <person name="Mills T."/>
            <person name="Tanifuji G."/>
            <person name="Archibald J.M."/>
        </authorList>
    </citation>
    <scope>NUCLEOTIDE SEQUENCE [LARGE SCALE GENOMIC DNA]</scope>
    <source>
        <strain evidence="2 3">CCMP1168</strain>
    </source>
</reference>
<proteinExistence type="predicted"/>
<gene>
    <name evidence="2" type="ORF">CMESO_339</name>
</gene>
<evidence type="ECO:0000313" key="2">
    <source>
        <dbReference type="EMBL" id="AFP65506.1"/>
    </source>
</evidence>
<protein>
    <submittedName>
        <fullName evidence="2">Uncharacterized protein</fullName>
    </submittedName>
</protein>
<keyword evidence="1" id="KW-0812">Transmembrane</keyword>
<dbReference type="AlphaFoldDB" id="J7G616"/>
<geneLocation type="nucleomorph" evidence="2"/>
<keyword evidence="2" id="KW-0542">Nucleomorph</keyword>
<evidence type="ECO:0000313" key="3">
    <source>
        <dbReference type="Proteomes" id="UP000243348"/>
    </source>
</evidence>
<name>J7G616_9CRYP</name>
<organism evidence="2 3">
    <name type="scientific">Chroomonas mesostigmatica CCMP1168</name>
    <dbReference type="NCBI Taxonomy" id="1195612"/>
    <lineage>
        <taxon>Eukaryota</taxon>
        <taxon>Cryptophyceae</taxon>
        <taxon>Pyrenomonadales</taxon>
        <taxon>Chroomonadaceae</taxon>
        <taxon>Chroomonas</taxon>
    </lineage>
</organism>
<dbReference type="EMBL" id="CP003681">
    <property type="protein sequence ID" value="AFP65506.1"/>
    <property type="molecule type" value="Genomic_DNA"/>
</dbReference>
<accession>J7G616</accession>
<dbReference type="Proteomes" id="UP000243348">
    <property type="component" value="Nucleomorph 2"/>
</dbReference>
<evidence type="ECO:0000256" key="1">
    <source>
        <dbReference type="SAM" id="Phobius"/>
    </source>
</evidence>
<sequence>MFLFSKKFWIFPSKKNIFLKATYFFLLDFKNFYYCPFTIIFQKIFNFQHQICFLEKNKAFNSKKKKFPKYIFFFFYEMFLFQTYFFLNFFFLKILKNFKMSQTEILIKFLDLSSFFNKKINEKKSAYKNTKNVIKKNSVKFFFLAFFPNLEKSSQSLIRKNFIIILDFFYFLKNCSEKFYRNGFTHEENIKKIFEYLKNNLKPLNLSIFYIVRNTGYSSSKIFNQFKSCASNIFKKKKKIFSHLMNAFFHSQINFEKGFDLKSKEKINFSYYTGKKFFILTLNYFSKKTSNKIFGVFKIKKDYFGSILNFFSFWVYRDNRFGYRILSRPAFYFNGTIYQHLMSVQTIIKHFFSFFKNGIISFINFIFSLKNLKIFFYNTKNFLLFSKNSGSLLHQVLFQKNFKKKKKNVFKIVFHDIKIYFSLNIRRKDLFIKKQIKKYLIYCKFEF</sequence>
<keyword evidence="1" id="KW-1133">Transmembrane helix</keyword>
<feature type="transmembrane region" description="Helical" evidence="1">
    <location>
        <begin position="70"/>
        <end position="92"/>
    </location>
</feature>